<evidence type="ECO:0000256" key="5">
    <source>
        <dbReference type="ARBA" id="ARBA00022729"/>
    </source>
</evidence>
<keyword evidence="3" id="KW-0964">Secreted</keyword>
<dbReference type="Pfam" id="PF05498">
    <property type="entry name" value="RALF"/>
    <property type="match status" value="1"/>
</dbReference>
<comment type="similarity">
    <text evidence="2">Belongs to the plant rapid alkalinization factor (RALF) family.</text>
</comment>
<keyword evidence="10" id="KW-1185">Reference proteome</keyword>
<feature type="signal peptide" evidence="8">
    <location>
        <begin position="1"/>
        <end position="25"/>
    </location>
</feature>
<evidence type="ECO:0000256" key="4">
    <source>
        <dbReference type="ARBA" id="ARBA00022702"/>
    </source>
</evidence>
<keyword evidence="4" id="KW-0372">Hormone</keyword>
<comment type="subcellular location">
    <subcellularLocation>
        <location evidence="1">Secreted</location>
    </subcellularLocation>
</comment>
<evidence type="ECO:0000256" key="2">
    <source>
        <dbReference type="ARBA" id="ARBA00009178"/>
    </source>
</evidence>
<feature type="chain" id="PRO_5042055673" evidence="8">
    <location>
        <begin position="26"/>
        <end position="88"/>
    </location>
</feature>
<protein>
    <submittedName>
        <fullName evidence="9">Uncharacterized protein</fullName>
    </submittedName>
</protein>
<comment type="function">
    <text evidence="7">Cell signaling peptide that may regulate plant stress, growth, and development. Mediates a rapid alkalinization of extracellular space by mediating a transient increase in the cytoplasmic Ca(2+) concentration leading to a calcium-dependent signaling events through a cell surface receptor and a concomitant activation of some intracellular mitogen-activated protein kinases.</text>
</comment>
<evidence type="ECO:0000256" key="7">
    <source>
        <dbReference type="ARBA" id="ARBA00037228"/>
    </source>
</evidence>
<dbReference type="GO" id="GO:0005179">
    <property type="term" value="F:hormone activity"/>
    <property type="evidence" value="ECO:0007669"/>
    <property type="project" value="UniProtKB-KW"/>
</dbReference>
<keyword evidence="5 8" id="KW-0732">Signal</keyword>
<evidence type="ECO:0000256" key="8">
    <source>
        <dbReference type="SAM" id="SignalP"/>
    </source>
</evidence>
<reference evidence="9" key="1">
    <citation type="submission" date="2023-05" db="EMBL/GenBank/DDBJ databases">
        <title>Nepenthes gracilis genome sequencing.</title>
        <authorList>
            <person name="Fukushima K."/>
        </authorList>
    </citation>
    <scope>NUCLEOTIDE SEQUENCE</scope>
    <source>
        <strain evidence="9">SING2019-196</strain>
    </source>
</reference>
<comment type="caution">
    <text evidence="9">The sequence shown here is derived from an EMBL/GenBank/DDBJ whole genome shotgun (WGS) entry which is preliminary data.</text>
</comment>
<sequence length="88" mass="9125">MATSRALIICIAILVCSLFIEAVHSHVPDIKAVIDGSGNSNGGRKLGTIGYGGLKGGSNRCPAGQNCEESPANNYNRGCEASQRCHHG</sequence>
<name>A0AAD3XVV8_NEPGR</name>
<dbReference type="InterPro" id="IPR008801">
    <property type="entry name" value="RALF"/>
</dbReference>
<dbReference type="Proteomes" id="UP001279734">
    <property type="component" value="Unassembled WGS sequence"/>
</dbReference>
<proteinExistence type="inferred from homology"/>
<evidence type="ECO:0000256" key="1">
    <source>
        <dbReference type="ARBA" id="ARBA00004613"/>
    </source>
</evidence>
<accession>A0AAD3XVV8</accession>
<evidence type="ECO:0000256" key="3">
    <source>
        <dbReference type="ARBA" id="ARBA00022525"/>
    </source>
</evidence>
<dbReference type="EMBL" id="BSYO01000020">
    <property type="protein sequence ID" value="GMH19512.1"/>
    <property type="molecule type" value="Genomic_DNA"/>
</dbReference>
<gene>
    <name evidence="9" type="ORF">Nepgr_021353</name>
</gene>
<dbReference type="GO" id="GO:0005576">
    <property type="term" value="C:extracellular region"/>
    <property type="evidence" value="ECO:0007669"/>
    <property type="project" value="UniProtKB-SubCell"/>
</dbReference>
<organism evidence="9 10">
    <name type="scientific">Nepenthes gracilis</name>
    <name type="common">Slender pitcher plant</name>
    <dbReference type="NCBI Taxonomy" id="150966"/>
    <lineage>
        <taxon>Eukaryota</taxon>
        <taxon>Viridiplantae</taxon>
        <taxon>Streptophyta</taxon>
        <taxon>Embryophyta</taxon>
        <taxon>Tracheophyta</taxon>
        <taxon>Spermatophyta</taxon>
        <taxon>Magnoliopsida</taxon>
        <taxon>eudicotyledons</taxon>
        <taxon>Gunneridae</taxon>
        <taxon>Pentapetalae</taxon>
        <taxon>Caryophyllales</taxon>
        <taxon>Nepenthaceae</taxon>
        <taxon>Nepenthes</taxon>
    </lineage>
</organism>
<dbReference type="PANTHER" id="PTHR34270">
    <property type="entry name" value="PROTEIN RALF-LIKE 15-RELATED"/>
    <property type="match status" value="1"/>
</dbReference>
<evidence type="ECO:0000313" key="9">
    <source>
        <dbReference type="EMBL" id="GMH19512.1"/>
    </source>
</evidence>
<keyword evidence="6" id="KW-1015">Disulfide bond</keyword>
<dbReference type="PANTHER" id="PTHR34270:SF3">
    <property type="entry name" value="PROTEIN RALF-LIKE 16-RELATED"/>
    <property type="match status" value="1"/>
</dbReference>
<evidence type="ECO:0000313" key="10">
    <source>
        <dbReference type="Proteomes" id="UP001279734"/>
    </source>
</evidence>
<evidence type="ECO:0000256" key="6">
    <source>
        <dbReference type="ARBA" id="ARBA00023157"/>
    </source>
</evidence>
<dbReference type="AlphaFoldDB" id="A0AAD3XVV8"/>